<name>A0A853BAL6_9PSEU</name>
<protein>
    <submittedName>
        <fullName evidence="2">Uncharacterized protein</fullName>
    </submittedName>
</protein>
<reference evidence="2 3" key="1">
    <citation type="submission" date="2020-07" db="EMBL/GenBank/DDBJ databases">
        <title>Sequencing the genomes of 1000 actinobacteria strains.</title>
        <authorList>
            <person name="Klenk H.-P."/>
        </authorList>
    </citation>
    <scope>NUCLEOTIDE SEQUENCE [LARGE SCALE GENOMIC DNA]</scope>
    <source>
        <strain evidence="2 3">DSM 104006</strain>
    </source>
</reference>
<organism evidence="2 3">
    <name type="scientific">Amycolatopsis endophytica</name>
    <dbReference type="NCBI Taxonomy" id="860233"/>
    <lineage>
        <taxon>Bacteria</taxon>
        <taxon>Bacillati</taxon>
        <taxon>Actinomycetota</taxon>
        <taxon>Actinomycetes</taxon>
        <taxon>Pseudonocardiales</taxon>
        <taxon>Pseudonocardiaceae</taxon>
        <taxon>Amycolatopsis</taxon>
    </lineage>
</organism>
<gene>
    <name evidence="2" type="ORF">HNR02_005044</name>
</gene>
<dbReference type="AlphaFoldDB" id="A0A853BAL6"/>
<feature type="region of interest" description="Disordered" evidence="1">
    <location>
        <begin position="87"/>
        <end position="133"/>
    </location>
</feature>
<sequence length="154" mass="16377">MRADRADECDGRLLGQVRQGRLQHRHRGPELRVESPPQYGEVEVGERAGTLGAGECDHQSVDGREAGGQLGDSRRVVAVHAVGDEFRRGVGHRGDPGGVATRDVHGVAAGREPPRGGQADARSATDDECGPGCVQGRCSYESERFGSILRLAGR</sequence>
<accession>A0A853BAL6</accession>
<proteinExistence type="predicted"/>
<dbReference type="EMBL" id="JACCFK010000001">
    <property type="protein sequence ID" value="NYI91721.1"/>
    <property type="molecule type" value="Genomic_DNA"/>
</dbReference>
<dbReference type="Proteomes" id="UP000549616">
    <property type="component" value="Unassembled WGS sequence"/>
</dbReference>
<evidence type="ECO:0000256" key="1">
    <source>
        <dbReference type="SAM" id="MobiDB-lite"/>
    </source>
</evidence>
<evidence type="ECO:0000313" key="2">
    <source>
        <dbReference type="EMBL" id="NYI91721.1"/>
    </source>
</evidence>
<feature type="region of interest" description="Disordered" evidence="1">
    <location>
        <begin position="20"/>
        <end position="72"/>
    </location>
</feature>
<keyword evidence="3" id="KW-1185">Reference proteome</keyword>
<comment type="caution">
    <text evidence="2">The sequence shown here is derived from an EMBL/GenBank/DDBJ whole genome shotgun (WGS) entry which is preliminary data.</text>
</comment>
<evidence type="ECO:0000313" key="3">
    <source>
        <dbReference type="Proteomes" id="UP000549616"/>
    </source>
</evidence>
<feature type="compositionally biased region" description="Basic and acidic residues" evidence="1">
    <location>
        <begin position="55"/>
        <end position="65"/>
    </location>
</feature>